<reference evidence="1 4" key="3">
    <citation type="submission" date="2019-06" db="EMBL/GenBank/DDBJ databases">
        <title>Whole genome shotgun sequence of Brevibacillus reuszeri NBRC 15719.</title>
        <authorList>
            <person name="Hosoyama A."/>
            <person name="Uohara A."/>
            <person name="Ohji S."/>
            <person name="Ichikawa N."/>
        </authorList>
    </citation>
    <scope>NUCLEOTIDE SEQUENCE [LARGE SCALE GENOMIC DNA]</scope>
    <source>
        <strain evidence="1 4">NBRC 15719</strain>
    </source>
</reference>
<dbReference type="Proteomes" id="UP000036834">
    <property type="component" value="Unassembled WGS sequence"/>
</dbReference>
<dbReference type="OrthoDB" id="9804874at2"/>
<protein>
    <submittedName>
        <fullName evidence="2">Uncharacterized protein</fullName>
    </submittedName>
</protein>
<dbReference type="STRING" id="54915.ADS79_22280"/>
<proteinExistence type="predicted"/>
<evidence type="ECO:0000313" key="1">
    <source>
        <dbReference type="EMBL" id="GED67155.1"/>
    </source>
</evidence>
<accession>A0A0K9YRZ7</accession>
<dbReference type="EMBL" id="BJON01000003">
    <property type="protein sequence ID" value="GED67155.1"/>
    <property type="molecule type" value="Genomic_DNA"/>
</dbReference>
<evidence type="ECO:0000313" key="2">
    <source>
        <dbReference type="EMBL" id="KNB71504.1"/>
    </source>
</evidence>
<organism evidence="2 3">
    <name type="scientific">Brevibacillus reuszeri</name>
    <dbReference type="NCBI Taxonomy" id="54915"/>
    <lineage>
        <taxon>Bacteria</taxon>
        <taxon>Bacillati</taxon>
        <taxon>Bacillota</taxon>
        <taxon>Bacilli</taxon>
        <taxon>Bacillales</taxon>
        <taxon>Paenibacillaceae</taxon>
        <taxon>Brevibacillus</taxon>
    </lineage>
</organism>
<dbReference type="PATRIC" id="fig|54915.3.peg.3583"/>
<dbReference type="RefSeq" id="WP_049740541.1">
    <property type="nucleotide sequence ID" value="NZ_BJON01000003.1"/>
</dbReference>
<dbReference type="EMBL" id="LGIQ01000009">
    <property type="protein sequence ID" value="KNB71504.1"/>
    <property type="molecule type" value="Genomic_DNA"/>
</dbReference>
<dbReference type="Proteomes" id="UP000319578">
    <property type="component" value="Unassembled WGS sequence"/>
</dbReference>
<comment type="caution">
    <text evidence="2">The sequence shown here is derived from an EMBL/GenBank/DDBJ whole genome shotgun (WGS) entry which is preliminary data.</text>
</comment>
<gene>
    <name evidence="2" type="ORF">ADS79_22280</name>
    <name evidence="1" type="ORF">BRE01_08570</name>
</gene>
<evidence type="ECO:0000313" key="3">
    <source>
        <dbReference type="Proteomes" id="UP000036834"/>
    </source>
</evidence>
<reference evidence="3" key="1">
    <citation type="submission" date="2015-07" db="EMBL/GenBank/DDBJ databases">
        <title>Genome sequencing project for genomic taxonomy and phylogenomics of Bacillus-like bacteria.</title>
        <authorList>
            <person name="Liu B."/>
            <person name="Wang J."/>
            <person name="Zhu Y."/>
            <person name="Liu G."/>
            <person name="Chen Q."/>
            <person name="Chen Z."/>
            <person name="Lan J."/>
            <person name="Che J."/>
            <person name="Ge C."/>
            <person name="Shi H."/>
            <person name="Pan Z."/>
            <person name="Liu X."/>
        </authorList>
    </citation>
    <scope>NUCLEOTIDE SEQUENCE [LARGE SCALE GENOMIC DNA]</scope>
    <source>
        <strain evidence="3">DSM 9887</strain>
    </source>
</reference>
<reference evidence="2" key="2">
    <citation type="submission" date="2015-07" db="EMBL/GenBank/DDBJ databases">
        <title>MeaNS - Measles Nucleotide Surveillance Program.</title>
        <authorList>
            <person name="Tran T."/>
            <person name="Druce J."/>
        </authorList>
    </citation>
    <scope>NUCLEOTIDE SEQUENCE</scope>
    <source>
        <strain evidence="2">DSM 9887</strain>
    </source>
</reference>
<dbReference type="AlphaFoldDB" id="A0A0K9YRZ7"/>
<evidence type="ECO:0000313" key="4">
    <source>
        <dbReference type="Proteomes" id="UP000319578"/>
    </source>
</evidence>
<name>A0A0K9YRZ7_9BACL</name>
<keyword evidence="4" id="KW-1185">Reference proteome</keyword>
<sequence length="65" mass="7781">MGTQIFEGFLRFANVYQYLFLLILSHPFKKLLQDDKARYLKIGQIDEEVRLFYEEKSAVTAYKDK</sequence>